<keyword evidence="5" id="KW-0862">Zinc</keyword>
<feature type="domain" description="C2H2-type" evidence="9">
    <location>
        <begin position="456"/>
        <end position="485"/>
    </location>
</feature>
<dbReference type="GO" id="GO:0000785">
    <property type="term" value="C:chromatin"/>
    <property type="evidence" value="ECO:0007669"/>
    <property type="project" value="TreeGrafter"/>
</dbReference>
<dbReference type="InterPro" id="IPR038336">
    <property type="entry name" value="NET_sf"/>
</dbReference>
<protein>
    <recommendedName>
        <fullName evidence="9">C2H2-type domain-containing protein</fullName>
    </recommendedName>
</protein>
<feature type="region of interest" description="Disordered" evidence="8">
    <location>
        <begin position="25"/>
        <end position="139"/>
    </location>
</feature>
<evidence type="ECO:0000259" key="9">
    <source>
        <dbReference type="PROSITE" id="PS50157"/>
    </source>
</evidence>
<feature type="compositionally biased region" description="Polar residues" evidence="8">
    <location>
        <begin position="55"/>
        <end position="72"/>
    </location>
</feature>
<dbReference type="PROSITE" id="PS00028">
    <property type="entry name" value="ZINC_FINGER_C2H2_1"/>
    <property type="match status" value="4"/>
</dbReference>
<sequence length="556" mass="60123">MFAESCLHLQTCAIKVTEALGARYTTSLQPHDDPKRSHRAPPEESNRPSLVTLLETPQPSQETSARGSTQEISMSTVAASSLTTAAGDSAMPPSKRRRVSDDDVAQPEPDSKDGVQAASPTENAAENAQTNEAAAASGGLPPSVALSLQKDPSWMLGDVDSFGGLGPIPSMNAVLEKRTSSQFSISSLLPSSVGMSTSGTQSTTAVAERTDTDSGEAITDNEGQGSGASTGATAAAAAPTLAEGSGGNTKYMDPSTGDYMYPENVKPMSFYDKQRLVQKITMLPSQYLRGLMDVISKYQPDTVRQIDDDGYAFDLGQMNENTVWAISDYVKDSMIELDGYIKSLNQTGISLSTDEDRQSEGTVLTATSAASSTSTSSSVSHLANTLAMNTSKMSAITSNENQDKFLEQVEMYSKPKVTKSRVKPSKKHECPTCSKQFRGRSELQNHIRTHTGEKPLKCSYAGCSKRYAHSSNLRAHERTHAGIKPYTCHYDGCGKSFAHSVSLKEHIWMHAGFQPYVCPYEGCQKKFTQVSNFARHKKTHEKEERSENEHSVESDS</sequence>
<dbReference type="InterPro" id="IPR036236">
    <property type="entry name" value="Znf_C2H2_sf"/>
</dbReference>
<dbReference type="Gene3D" id="3.30.160.60">
    <property type="entry name" value="Classic Zinc Finger"/>
    <property type="match status" value="4"/>
</dbReference>
<dbReference type="FunFam" id="3.30.160.60:FF:001102">
    <property type="entry name" value="Transcription factor IIIA"/>
    <property type="match status" value="1"/>
</dbReference>
<organism evidence="11 12">
    <name type="scientific">Phytophthora rubi</name>
    <dbReference type="NCBI Taxonomy" id="129364"/>
    <lineage>
        <taxon>Eukaryota</taxon>
        <taxon>Sar</taxon>
        <taxon>Stramenopiles</taxon>
        <taxon>Oomycota</taxon>
        <taxon>Peronosporomycetes</taxon>
        <taxon>Peronosporales</taxon>
        <taxon>Peronosporaceae</taxon>
        <taxon>Phytophthora</taxon>
    </lineage>
</organism>
<evidence type="ECO:0000313" key="13">
    <source>
        <dbReference type="Proteomes" id="UP000435112"/>
    </source>
</evidence>
<evidence type="ECO:0000313" key="11">
    <source>
        <dbReference type="EMBL" id="KAE9356817.1"/>
    </source>
</evidence>
<dbReference type="PROSITE" id="PS50157">
    <property type="entry name" value="ZINC_FINGER_C2H2_2"/>
    <property type="match status" value="4"/>
</dbReference>
<feature type="compositionally biased region" description="Low complexity" evidence="8">
    <location>
        <begin position="73"/>
        <end position="86"/>
    </location>
</feature>
<dbReference type="PANTHER" id="PTHR14003:SF19">
    <property type="entry name" value="YY2 TRANSCRIPTION FACTOR"/>
    <property type="match status" value="1"/>
</dbReference>
<dbReference type="FunFam" id="3.30.160.60:FF:001498">
    <property type="entry name" value="Zinc finger protein 404"/>
    <property type="match status" value="1"/>
</dbReference>
<evidence type="ECO:0000313" key="10">
    <source>
        <dbReference type="EMBL" id="KAE9044767.1"/>
    </source>
</evidence>
<feature type="compositionally biased region" description="Low complexity" evidence="8">
    <location>
        <begin position="121"/>
        <end position="136"/>
    </location>
</feature>
<dbReference type="GO" id="GO:0000981">
    <property type="term" value="F:DNA-binding transcription factor activity, RNA polymerase II-specific"/>
    <property type="evidence" value="ECO:0007669"/>
    <property type="project" value="TreeGrafter"/>
</dbReference>
<evidence type="ECO:0000313" key="12">
    <source>
        <dbReference type="Proteomes" id="UP000434957"/>
    </source>
</evidence>
<proteinExistence type="predicted"/>
<dbReference type="Proteomes" id="UP000434957">
    <property type="component" value="Unassembled WGS sequence"/>
</dbReference>
<dbReference type="AlphaFoldDB" id="A0A6A4G4C4"/>
<evidence type="ECO:0000256" key="4">
    <source>
        <dbReference type="ARBA" id="ARBA00022771"/>
    </source>
</evidence>
<dbReference type="Proteomes" id="UP000435112">
    <property type="component" value="Unassembled WGS sequence"/>
</dbReference>
<evidence type="ECO:0000256" key="7">
    <source>
        <dbReference type="PROSITE-ProRule" id="PRU00042"/>
    </source>
</evidence>
<dbReference type="Gene3D" id="1.20.1270.220">
    <property type="match status" value="1"/>
</dbReference>
<dbReference type="Pfam" id="PF00096">
    <property type="entry name" value="zf-C2H2"/>
    <property type="match status" value="4"/>
</dbReference>
<evidence type="ECO:0000256" key="5">
    <source>
        <dbReference type="ARBA" id="ARBA00022833"/>
    </source>
</evidence>
<feature type="region of interest" description="Disordered" evidence="8">
    <location>
        <begin position="190"/>
        <end position="249"/>
    </location>
</feature>
<dbReference type="GO" id="GO:0008270">
    <property type="term" value="F:zinc ion binding"/>
    <property type="evidence" value="ECO:0007669"/>
    <property type="project" value="UniProtKB-KW"/>
</dbReference>
<feature type="compositionally biased region" description="Low complexity" evidence="8">
    <location>
        <begin position="227"/>
        <end position="243"/>
    </location>
</feature>
<evidence type="ECO:0000256" key="2">
    <source>
        <dbReference type="ARBA" id="ARBA00022723"/>
    </source>
</evidence>
<evidence type="ECO:0000256" key="8">
    <source>
        <dbReference type="SAM" id="MobiDB-lite"/>
    </source>
</evidence>
<dbReference type="InterPro" id="IPR013087">
    <property type="entry name" value="Znf_C2H2_type"/>
</dbReference>
<keyword evidence="12" id="KW-1185">Reference proteome</keyword>
<evidence type="ECO:0000256" key="6">
    <source>
        <dbReference type="ARBA" id="ARBA00023242"/>
    </source>
</evidence>
<name>A0A6A4G4C4_9STRA</name>
<dbReference type="FunFam" id="3.30.160.60:FF:000125">
    <property type="entry name" value="Putative zinc finger protein 143"/>
    <property type="match status" value="2"/>
</dbReference>
<dbReference type="EMBL" id="QXFT01000064">
    <property type="protein sequence ID" value="KAE9356817.1"/>
    <property type="molecule type" value="Genomic_DNA"/>
</dbReference>
<keyword evidence="2" id="KW-0479">Metal-binding</keyword>
<comment type="caution">
    <text evidence="11">The sequence shown here is derived from an EMBL/GenBank/DDBJ whole genome shotgun (WGS) entry which is preliminary data.</text>
</comment>
<keyword evidence="6" id="KW-0539">Nucleus</keyword>
<dbReference type="GO" id="GO:0000978">
    <property type="term" value="F:RNA polymerase II cis-regulatory region sequence-specific DNA binding"/>
    <property type="evidence" value="ECO:0007669"/>
    <property type="project" value="TreeGrafter"/>
</dbReference>
<dbReference type="OrthoDB" id="3437960at2759"/>
<dbReference type="PANTHER" id="PTHR14003">
    <property type="entry name" value="TRANSCRIPTIONAL REPRESSOR PROTEIN YY"/>
    <property type="match status" value="1"/>
</dbReference>
<dbReference type="GO" id="GO:0005667">
    <property type="term" value="C:transcription regulator complex"/>
    <property type="evidence" value="ECO:0007669"/>
    <property type="project" value="TreeGrafter"/>
</dbReference>
<feature type="compositionally biased region" description="Basic and acidic residues" evidence="8">
    <location>
        <begin position="30"/>
        <end position="46"/>
    </location>
</feature>
<evidence type="ECO:0000256" key="3">
    <source>
        <dbReference type="ARBA" id="ARBA00022737"/>
    </source>
</evidence>
<comment type="subcellular location">
    <subcellularLocation>
        <location evidence="1">Nucleus</location>
    </subcellularLocation>
</comment>
<dbReference type="EMBL" id="QXFU01000090">
    <property type="protein sequence ID" value="KAE9044767.1"/>
    <property type="molecule type" value="Genomic_DNA"/>
</dbReference>
<feature type="domain" description="C2H2-type" evidence="9">
    <location>
        <begin position="516"/>
        <end position="545"/>
    </location>
</feature>
<feature type="domain" description="C2H2-type" evidence="9">
    <location>
        <begin position="428"/>
        <end position="455"/>
    </location>
</feature>
<dbReference type="SUPFAM" id="SSF57667">
    <property type="entry name" value="beta-beta-alpha zinc fingers"/>
    <property type="match status" value="3"/>
</dbReference>
<dbReference type="SMART" id="SM00355">
    <property type="entry name" value="ZnF_C2H2"/>
    <property type="match status" value="4"/>
</dbReference>
<reference evidence="11 12" key="1">
    <citation type="submission" date="2018-08" db="EMBL/GenBank/DDBJ databases">
        <title>Genomic investigation of the strawberry pathogen Phytophthora fragariae indicates pathogenicity is determined by transcriptional variation in three key races.</title>
        <authorList>
            <person name="Adams T.M."/>
            <person name="Armitage A.D."/>
            <person name="Sobczyk M.K."/>
            <person name="Bates H.J."/>
            <person name="Dunwell J.M."/>
            <person name="Nellist C.F."/>
            <person name="Harrison R.J."/>
        </authorList>
    </citation>
    <scope>NUCLEOTIDE SEQUENCE [LARGE SCALE GENOMIC DNA]</scope>
    <source>
        <strain evidence="10 13">SCRP324</strain>
        <strain evidence="11 12">SCRP333</strain>
    </source>
</reference>
<keyword evidence="4 7" id="KW-0863">Zinc-finger</keyword>
<feature type="domain" description="C2H2-type" evidence="9">
    <location>
        <begin position="486"/>
        <end position="515"/>
    </location>
</feature>
<keyword evidence="3" id="KW-0677">Repeat</keyword>
<accession>A0A6A4G4C4</accession>
<evidence type="ECO:0000256" key="1">
    <source>
        <dbReference type="ARBA" id="ARBA00004123"/>
    </source>
</evidence>
<dbReference type="GO" id="GO:0031519">
    <property type="term" value="C:PcG protein complex"/>
    <property type="evidence" value="ECO:0007669"/>
    <property type="project" value="TreeGrafter"/>
</dbReference>
<gene>
    <name evidence="10" type="ORF">PR002_g2623</name>
    <name evidence="11" type="ORF">PR003_g2127</name>
</gene>
<dbReference type="Pfam" id="PF17035">
    <property type="entry name" value="BET"/>
    <property type="match status" value="1"/>
</dbReference>
<dbReference type="InterPro" id="IPR027353">
    <property type="entry name" value="NET_dom"/>
</dbReference>